<gene>
    <name evidence="3" type="primary">CUNH2orf50</name>
</gene>
<reference evidence="3" key="1">
    <citation type="submission" date="2025-08" db="UniProtKB">
        <authorList>
            <consortium name="RefSeq"/>
        </authorList>
    </citation>
    <scope>IDENTIFICATION</scope>
    <source>
        <tissue evidence="3">Liver</tissue>
    </source>
</reference>
<feature type="region of interest" description="Disordered" evidence="1">
    <location>
        <begin position="1"/>
        <end position="51"/>
    </location>
</feature>
<dbReference type="InterPro" id="IPR020339">
    <property type="entry name" value="C20orf85-like"/>
</dbReference>
<dbReference type="GeneID" id="101835892"/>
<name>A0ABM2W8V5_MESAU</name>
<dbReference type="RefSeq" id="XP_040586728.1">
    <property type="nucleotide sequence ID" value="XM_040730794.1"/>
</dbReference>
<dbReference type="PANTHER" id="PTHR31909">
    <property type="entry name" value="CHROMOSOME 20 ORF85 FAMILY MEMBER"/>
    <property type="match status" value="1"/>
</dbReference>
<evidence type="ECO:0000256" key="1">
    <source>
        <dbReference type="SAM" id="MobiDB-lite"/>
    </source>
</evidence>
<dbReference type="Proteomes" id="UP000886700">
    <property type="component" value="Unplaced"/>
</dbReference>
<keyword evidence="2" id="KW-1185">Reference proteome</keyword>
<evidence type="ECO:0000313" key="3">
    <source>
        <dbReference type="RefSeq" id="XP_040586728.1"/>
    </source>
</evidence>
<feature type="region of interest" description="Disordered" evidence="1">
    <location>
        <begin position="82"/>
        <end position="131"/>
    </location>
</feature>
<accession>A0ABM2W8V5</accession>
<sequence>MGSQHAGLPRATASGYGLPPTRPLASVSRTRDGPAASRGHAGGCQGATVPGVQQDQLWRELVEAEARGQQRWEIRRSLRSCLQTRPSSQTRSPAPRAGRWAAGWTRPWGEPSPTWTSSSWKAPGRGSQRMSCSQCRDLRTDGRRVHAARLSHVP</sequence>
<proteinExistence type="predicted"/>
<feature type="compositionally biased region" description="Polar residues" evidence="1">
    <location>
        <begin position="82"/>
        <end position="92"/>
    </location>
</feature>
<protein>
    <submittedName>
        <fullName evidence="3">Uncharacterized protein C2orf50 homolog isoform X1</fullName>
    </submittedName>
</protein>
<organism evidence="2 3">
    <name type="scientific">Mesocricetus auratus</name>
    <name type="common">Golden hamster</name>
    <dbReference type="NCBI Taxonomy" id="10036"/>
    <lineage>
        <taxon>Eukaryota</taxon>
        <taxon>Metazoa</taxon>
        <taxon>Chordata</taxon>
        <taxon>Craniata</taxon>
        <taxon>Vertebrata</taxon>
        <taxon>Euteleostomi</taxon>
        <taxon>Mammalia</taxon>
        <taxon>Eutheria</taxon>
        <taxon>Euarchontoglires</taxon>
        <taxon>Glires</taxon>
        <taxon>Rodentia</taxon>
        <taxon>Myomorpha</taxon>
        <taxon>Muroidea</taxon>
        <taxon>Cricetidae</taxon>
        <taxon>Cricetinae</taxon>
        <taxon>Mesocricetus</taxon>
    </lineage>
</organism>
<dbReference type="PANTHER" id="PTHR31909:SF2">
    <property type="entry name" value="RIKEN CDNA 2410004P03 GENE"/>
    <property type="match status" value="1"/>
</dbReference>
<evidence type="ECO:0000313" key="2">
    <source>
        <dbReference type="Proteomes" id="UP000886700"/>
    </source>
</evidence>